<proteinExistence type="predicted"/>
<dbReference type="InterPro" id="IPR036291">
    <property type="entry name" value="NAD(P)-bd_dom_sf"/>
</dbReference>
<dbReference type="EMBL" id="SLZQ01000003">
    <property type="protein sequence ID" value="TCS37762.1"/>
    <property type="molecule type" value="Genomic_DNA"/>
</dbReference>
<dbReference type="CDD" id="cd05271">
    <property type="entry name" value="NDUFA9_like_SDR_a"/>
    <property type="match status" value="1"/>
</dbReference>
<dbReference type="InterPro" id="IPR001509">
    <property type="entry name" value="Epimerase_deHydtase"/>
</dbReference>
<comment type="caution">
    <text evidence="2">The sequence shown here is derived from an EMBL/GenBank/DDBJ whole genome shotgun (WGS) entry which is preliminary data.</text>
</comment>
<reference evidence="2 3" key="1">
    <citation type="submission" date="2019-03" db="EMBL/GenBank/DDBJ databases">
        <title>Genomic Encyclopedia of Type Strains, Phase IV (KMG-IV): sequencing the most valuable type-strain genomes for metagenomic binning, comparative biology and taxonomic classification.</title>
        <authorList>
            <person name="Goeker M."/>
        </authorList>
    </citation>
    <scope>NUCLEOTIDE SEQUENCE [LARGE SCALE GENOMIC DNA]</scope>
    <source>
        <strain evidence="2 3">DSM 7445</strain>
    </source>
</reference>
<dbReference type="PANTHER" id="PTHR12126">
    <property type="entry name" value="NADH-UBIQUINONE OXIDOREDUCTASE 39 KDA SUBUNIT-RELATED"/>
    <property type="match status" value="1"/>
</dbReference>
<dbReference type="RefSeq" id="WP_132257845.1">
    <property type="nucleotide sequence ID" value="NZ_SLZQ01000003.1"/>
</dbReference>
<dbReference type="OrthoDB" id="5292533at2"/>
<dbReference type="AlphaFoldDB" id="A0A4R3HX68"/>
<name>A0A4R3HX68_PAULE</name>
<keyword evidence="3" id="KW-1185">Reference proteome</keyword>
<dbReference type="Pfam" id="PF01370">
    <property type="entry name" value="Epimerase"/>
    <property type="match status" value="1"/>
</dbReference>
<dbReference type="InterPro" id="IPR051207">
    <property type="entry name" value="ComplexI_NDUFA9_subunit"/>
</dbReference>
<dbReference type="GO" id="GO:0044877">
    <property type="term" value="F:protein-containing complex binding"/>
    <property type="evidence" value="ECO:0007669"/>
    <property type="project" value="TreeGrafter"/>
</dbReference>
<protein>
    <submittedName>
        <fullName evidence="2">NADH dehydrogenase</fullName>
    </submittedName>
</protein>
<organism evidence="2 3">
    <name type="scientific">Paucimonas lemoignei</name>
    <name type="common">Pseudomonas lemoignei</name>
    <dbReference type="NCBI Taxonomy" id="29443"/>
    <lineage>
        <taxon>Bacteria</taxon>
        <taxon>Pseudomonadati</taxon>
        <taxon>Pseudomonadota</taxon>
        <taxon>Betaproteobacteria</taxon>
        <taxon>Burkholderiales</taxon>
        <taxon>Burkholderiaceae</taxon>
        <taxon>Paucimonas</taxon>
    </lineage>
</organism>
<sequence length="329" mass="35283">MNTFGLDGGRKYPSLLVIGGSGFIGSHLIAQLSAHDYRVLVPTRHEEHARHLLVLPGVDITVADVHDEAQLRSLMADVDAVINLVGILHGKPAAHGEPYGPDFARAHVELPKKIVSACAATGVRRLLHMSALGADPQAPSMYLRSKAAGEAAVSGNPAVGVTIFRPAVVFGEGDHFLNMFAHLQKILPVIPLGGAEAKFQPVFVGDVTTAFLHALENDHTIGHVYELAGPKVYTLRELVELAGKLSGHPHPVVNLPPTLARLQAWFLEHVPGGPIMSRDNLDSMQADNVARLPIPAELEITPTPLEAVAPTYLAGNVNRVELYRERGRG</sequence>
<gene>
    <name evidence="2" type="ORF">EDC30_10354</name>
</gene>
<dbReference type="SUPFAM" id="SSF51735">
    <property type="entry name" value="NAD(P)-binding Rossmann-fold domains"/>
    <property type="match status" value="1"/>
</dbReference>
<dbReference type="Proteomes" id="UP000295382">
    <property type="component" value="Unassembled WGS sequence"/>
</dbReference>
<evidence type="ECO:0000313" key="3">
    <source>
        <dbReference type="Proteomes" id="UP000295382"/>
    </source>
</evidence>
<accession>A0A4R3HX68</accession>
<feature type="domain" description="NAD-dependent epimerase/dehydratase" evidence="1">
    <location>
        <begin position="16"/>
        <end position="227"/>
    </location>
</feature>
<evidence type="ECO:0000313" key="2">
    <source>
        <dbReference type="EMBL" id="TCS37762.1"/>
    </source>
</evidence>
<dbReference type="PANTHER" id="PTHR12126:SF11">
    <property type="entry name" value="NADH DEHYDROGENASE [UBIQUINONE] 1 ALPHA SUBCOMPLEX SUBUNIT 9, MITOCHONDRIAL"/>
    <property type="match status" value="1"/>
</dbReference>
<dbReference type="Gene3D" id="3.40.50.720">
    <property type="entry name" value="NAD(P)-binding Rossmann-like Domain"/>
    <property type="match status" value="1"/>
</dbReference>
<evidence type="ECO:0000259" key="1">
    <source>
        <dbReference type="Pfam" id="PF01370"/>
    </source>
</evidence>